<evidence type="ECO:0000256" key="10">
    <source>
        <dbReference type="ARBA" id="ARBA00022723"/>
    </source>
</evidence>
<feature type="active site" evidence="15">
    <location>
        <position position="124"/>
    </location>
</feature>
<dbReference type="GO" id="GO:0019843">
    <property type="term" value="F:rRNA binding"/>
    <property type="evidence" value="ECO:0007669"/>
    <property type="project" value="UniProtKB-KW"/>
</dbReference>
<dbReference type="SMART" id="SM00535">
    <property type="entry name" value="RIBOc"/>
    <property type="match status" value="1"/>
</dbReference>
<dbReference type="GO" id="GO:0006397">
    <property type="term" value="P:mRNA processing"/>
    <property type="evidence" value="ECO:0007669"/>
    <property type="project" value="UniProtKB-UniRule"/>
</dbReference>
<dbReference type="STRING" id="1619100.UT34_C0001G0248"/>
<evidence type="ECO:0000256" key="8">
    <source>
        <dbReference type="ARBA" id="ARBA00022694"/>
    </source>
</evidence>
<dbReference type="Pfam" id="PF14622">
    <property type="entry name" value="Ribonucleas_3_3"/>
    <property type="match status" value="1"/>
</dbReference>
<feature type="binding site" evidence="15">
    <location>
        <position position="48"/>
    </location>
    <ligand>
        <name>Mg(2+)</name>
        <dbReference type="ChEBI" id="CHEBI:18420"/>
    </ligand>
</feature>
<keyword evidence="12 15" id="KW-0378">Hydrolase</keyword>
<name>A0A0G0MSU4_9BACT</name>
<dbReference type="PROSITE" id="PS50137">
    <property type="entry name" value="DS_RBD"/>
    <property type="match status" value="1"/>
</dbReference>
<evidence type="ECO:0000256" key="14">
    <source>
        <dbReference type="ARBA" id="ARBA00022884"/>
    </source>
</evidence>
<protein>
    <recommendedName>
        <fullName evidence="15">Ribonuclease 3</fullName>
        <ecNumber evidence="15">3.1.26.3</ecNumber>
    </recommendedName>
    <alternativeName>
        <fullName evidence="15">Ribonuclease III</fullName>
        <shortName evidence="15">RNase III</shortName>
    </alternativeName>
</protein>
<dbReference type="GO" id="GO:0008033">
    <property type="term" value="P:tRNA processing"/>
    <property type="evidence" value="ECO:0007669"/>
    <property type="project" value="UniProtKB-KW"/>
</dbReference>
<dbReference type="InterPro" id="IPR011907">
    <property type="entry name" value="RNase_III"/>
</dbReference>
<evidence type="ECO:0000256" key="7">
    <source>
        <dbReference type="ARBA" id="ARBA00022664"/>
    </source>
</evidence>
<keyword evidence="8 15" id="KW-0819">tRNA processing</keyword>
<dbReference type="HAMAP" id="MF_00104">
    <property type="entry name" value="RNase_III"/>
    <property type="match status" value="1"/>
</dbReference>
<evidence type="ECO:0000313" key="18">
    <source>
        <dbReference type="EMBL" id="KKR06208.1"/>
    </source>
</evidence>
<comment type="subcellular location">
    <subcellularLocation>
        <location evidence="2 15">Cytoplasm</location>
    </subcellularLocation>
</comment>
<dbReference type="EC" id="3.1.26.3" evidence="15"/>
<dbReference type="Proteomes" id="UP000034799">
    <property type="component" value="Unassembled WGS sequence"/>
</dbReference>
<dbReference type="GO" id="GO:0003725">
    <property type="term" value="F:double-stranded RNA binding"/>
    <property type="evidence" value="ECO:0007669"/>
    <property type="project" value="TreeGrafter"/>
</dbReference>
<evidence type="ECO:0000256" key="3">
    <source>
        <dbReference type="ARBA" id="ARBA00010183"/>
    </source>
</evidence>
<dbReference type="GO" id="GO:0004525">
    <property type="term" value="F:ribonuclease III activity"/>
    <property type="evidence" value="ECO:0007669"/>
    <property type="project" value="UniProtKB-UniRule"/>
</dbReference>
<evidence type="ECO:0000256" key="11">
    <source>
        <dbReference type="ARBA" id="ARBA00022759"/>
    </source>
</evidence>
<feature type="binding site" evidence="15">
    <location>
        <position position="121"/>
    </location>
    <ligand>
        <name>Mg(2+)</name>
        <dbReference type="ChEBI" id="CHEBI:18420"/>
    </ligand>
</feature>
<evidence type="ECO:0000259" key="17">
    <source>
        <dbReference type="PROSITE" id="PS50142"/>
    </source>
</evidence>
<dbReference type="InterPro" id="IPR036389">
    <property type="entry name" value="RNase_III_sf"/>
</dbReference>
<dbReference type="CDD" id="cd00593">
    <property type="entry name" value="RIBOc"/>
    <property type="match status" value="1"/>
</dbReference>
<comment type="catalytic activity">
    <reaction evidence="1 15">
        <text>Endonucleolytic cleavage to 5'-phosphomonoester.</text>
        <dbReference type="EC" id="3.1.26.3"/>
    </reaction>
</comment>
<evidence type="ECO:0000256" key="6">
    <source>
        <dbReference type="ARBA" id="ARBA00022552"/>
    </source>
</evidence>
<comment type="subunit">
    <text evidence="4 15">Homodimer.</text>
</comment>
<keyword evidence="14 15" id="KW-0694">RNA-binding</keyword>
<evidence type="ECO:0000313" key="19">
    <source>
        <dbReference type="Proteomes" id="UP000034799"/>
    </source>
</evidence>
<dbReference type="NCBIfam" id="TIGR02191">
    <property type="entry name" value="RNaseIII"/>
    <property type="match status" value="1"/>
</dbReference>
<comment type="caution">
    <text evidence="18">The sequence shown here is derived from an EMBL/GenBank/DDBJ whole genome shotgun (WGS) entry which is preliminary data.</text>
</comment>
<feature type="active site" evidence="15">
    <location>
        <position position="52"/>
    </location>
</feature>
<dbReference type="PROSITE" id="PS50142">
    <property type="entry name" value="RNASE_3_2"/>
    <property type="match status" value="1"/>
</dbReference>
<evidence type="ECO:0000256" key="12">
    <source>
        <dbReference type="ARBA" id="ARBA00022801"/>
    </source>
</evidence>
<gene>
    <name evidence="15" type="primary">rnc</name>
    <name evidence="18" type="ORF">UT34_C0001G0248</name>
</gene>
<comment type="cofactor">
    <cofactor evidence="15">
        <name>Mg(2+)</name>
        <dbReference type="ChEBI" id="CHEBI:18420"/>
    </cofactor>
</comment>
<dbReference type="FunFam" id="3.30.160.20:FF:000003">
    <property type="entry name" value="Ribonuclease 3"/>
    <property type="match status" value="1"/>
</dbReference>
<keyword evidence="7 15" id="KW-0507">mRNA processing</keyword>
<dbReference type="CDD" id="cd10845">
    <property type="entry name" value="DSRM_RNAse_III_family"/>
    <property type="match status" value="1"/>
</dbReference>
<dbReference type="Pfam" id="PF00035">
    <property type="entry name" value="dsrm"/>
    <property type="match status" value="1"/>
</dbReference>
<dbReference type="Gene3D" id="1.10.1520.10">
    <property type="entry name" value="Ribonuclease III domain"/>
    <property type="match status" value="1"/>
</dbReference>
<dbReference type="GO" id="GO:0006364">
    <property type="term" value="P:rRNA processing"/>
    <property type="evidence" value="ECO:0007669"/>
    <property type="project" value="UniProtKB-UniRule"/>
</dbReference>
<dbReference type="SUPFAM" id="SSF69065">
    <property type="entry name" value="RNase III domain-like"/>
    <property type="match status" value="1"/>
</dbReference>
<comment type="function">
    <text evidence="15">Digests double-stranded RNA. Involved in the processing of primary rRNA transcript to yield the immediate precursors to the large and small rRNAs (23S and 16S). Processes some mRNAs, and tRNAs when they are encoded in the rRNA operon. Processes pre-crRNA and tracrRNA of type II CRISPR loci if present in the organism.</text>
</comment>
<dbReference type="SUPFAM" id="SSF54768">
    <property type="entry name" value="dsRNA-binding domain-like"/>
    <property type="match status" value="1"/>
</dbReference>
<dbReference type="Gene3D" id="3.30.160.20">
    <property type="match status" value="1"/>
</dbReference>
<keyword evidence="15" id="KW-0699">rRNA-binding</keyword>
<feature type="domain" description="RNase III" evidence="17">
    <location>
        <begin position="4"/>
        <end position="135"/>
    </location>
</feature>
<evidence type="ECO:0000259" key="16">
    <source>
        <dbReference type="PROSITE" id="PS50137"/>
    </source>
</evidence>
<evidence type="ECO:0000256" key="1">
    <source>
        <dbReference type="ARBA" id="ARBA00000109"/>
    </source>
</evidence>
<dbReference type="GO" id="GO:0042802">
    <property type="term" value="F:identical protein binding"/>
    <property type="evidence" value="ECO:0007669"/>
    <property type="project" value="UniProtKB-ARBA"/>
</dbReference>
<evidence type="ECO:0000256" key="15">
    <source>
        <dbReference type="HAMAP-Rule" id="MF_00104"/>
    </source>
</evidence>
<dbReference type="EMBL" id="LBWK01000001">
    <property type="protein sequence ID" value="KKR06208.1"/>
    <property type="molecule type" value="Genomic_DNA"/>
</dbReference>
<evidence type="ECO:0000256" key="9">
    <source>
        <dbReference type="ARBA" id="ARBA00022722"/>
    </source>
</evidence>
<dbReference type="SMART" id="SM00358">
    <property type="entry name" value="DSRM"/>
    <property type="match status" value="1"/>
</dbReference>
<sequence length="234" mass="26216">MEDLKAYLEKLGIRGVKNISYFEEAFTHRSYVNEAKRKQGINHNERLEFLGDAVLELIISQYLFQTFPDRPEGELTSFRAATVKTETLASVARTLGYGQYLRMSNGEEATGGRDKDYLLANTFEAVLGALYLDQGIEACESYVREKLIILIPSIVENRLDIDPKTKFQELAQELFKVTPIYEVIKEEGPDHNKIFTMAVIINGKELGRGEGASKQKAEEQAATAALLSVAADNK</sequence>
<dbReference type="PROSITE" id="PS00517">
    <property type="entry name" value="RNASE_3_1"/>
    <property type="match status" value="1"/>
</dbReference>
<organism evidence="18 19">
    <name type="scientific">candidate division WS6 bacterium GW2011_GWF2_39_15</name>
    <dbReference type="NCBI Taxonomy" id="1619100"/>
    <lineage>
        <taxon>Bacteria</taxon>
        <taxon>Candidatus Dojkabacteria</taxon>
    </lineage>
</organism>
<dbReference type="InterPro" id="IPR014720">
    <property type="entry name" value="dsRBD_dom"/>
</dbReference>
<dbReference type="GO" id="GO:0010468">
    <property type="term" value="P:regulation of gene expression"/>
    <property type="evidence" value="ECO:0007669"/>
    <property type="project" value="TreeGrafter"/>
</dbReference>
<dbReference type="PANTHER" id="PTHR11207:SF0">
    <property type="entry name" value="RIBONUCLEASE 3"/>
    <property type="match status" value="1"/>
</dbReference>
<keyword evidence="10 15" id="KW-0479">Metal-binding</keyword>
<feature type="binding site" evidence="15">
    <location>
        <position position="124"/>
    </location>
    <ligand>
        <name>Mg(2+)</name>
        <dbReference type="ChEBI" id="CHEBI:18420"/>
    </ligand>
</feature>
<reference evidence="18 19" key="1">
    <citation type="journal article" date="2015" name="Nature">
        <title>rRNA introns, odd ribosomes, and small enigmatic genomes across a large radiation of phyla.</title>
        <authorList>
            <person name="Brown C.T."/>
            <person name="Hug L.A."/>
            <person name="Thomas B.C."/>
            <person name="Sharon I."/>
            <person name="Castelle C.J."/>
            <person name="Singh A."/>
            <person name="Wilkins M.J."/>
            <person name="Williams K.H."/>
            <person name="Banfield J.F."/>
        </authorList>
    </citation>
    <scope>NUCLEOTIDE SEQUENCE [LARGE SCALE GENOMIC DNA]</scope>
</reference>
<keyword evidence="11 15" id="KW-0255">Endonuclease</keyword>
<accession>A0A0G0MSU4</accession>
<keyword evidence="6 15" id="KW-0698">rRNA processing</keyword>
<evidence type="ECO:0000256" key="2">
    <source>
        <dbReference type="ARBA" id="ARBA00004496"/>
    </source>
</evidence>
<dbReference type="GO" id="GO:0046872">
    <property type="term" value="F:metal ion binding"/>
    <property type="evidence" value="ECO:0007669"/>
    <property type="project" value="UniProtKB-KW"/>
</dbReference>
<comment type="similarity">
    <text evidence="3">Belongs to the ribonuclease III family.</text>
</comment>
<dbReference type="FunFam" id="1.10.1520.10:FF:000001">
    <property type="entry name" value="Ribonuclease 3"/>
    <property type="match status" value="1"/>
</dbReference>
<evidence type="ECO:0000256" key="5">
    <source>
        <dbReference type="ARBA" id="ARBA00022490"/>
    </source>
</evidence>
<dbReference type="PANTHER" id="PTHR11207">
    <property type="entry name" value="RIBONUCLEASE III"/>
    <property type="match status" value="1"/>
</dbReference>
<keyword evidence="5 15" id="KW-0963">Cytoplasm</keyword>
<evidence type="ECO:0000256" key="4">
    <source>
        <dbReference type="ARBA" id="ARBA00011738"/>
    </source>
</evidence>
<dbReference type="PATRIC" id="fig|1619100.3.peg.250"/>
<dbReference type="GO" id="GO:0005737">
    <property type="term" value="C:cytoplasm"/>
    <property type="evidence" value="ECO:0007669"/>
    <property type="project" value="UniProtKB-SubCell"/>
</dbReference>
<proteinExistence type="inferred from homology"/>
<feature type="domain" description="DRBM" evidence="16">
    <location>
        <begin position="162"/>
        <end position="231"/>
    </location>
</feature>
<evidence type="ECO:0000256" key="13">
    <source>
        <dbReference type="ARBA" id="ARBA00022842"/>
    </source>
</evidence>
<dbReference type="InterPro" id="IPR000999">
    <property type="entry name" value="RNase_III_dom"/>
</dbReference>
<dbReference type="AlphaFoldDB" id="A0A0G0MSU4"/>
<keyword evidence="13 15" id="KW-0460">Magnesium</keyword>
<keyword evidence="9 15" id="KW-0540">Nuclease</keyword>